<feature type="transmembrane region" description="Helical" evidence="9">
    <location>
        <begin position="253"/>
        <end position="272"/>
    </location>
</feature>
<dbReference type="Gene3D" id="1.20.1250.20">
    <property type="entry name" value="MFS general substrate transporter like domains"/>
    <property type="match status" value="2"/>
</dbReference>
<dbReference type="RefSeq" id="WP_189348383.1">
    <property type="nucleotide sequence ID" value="NZ_BMXK01000001.1"/>
</dbReference>
<dbReference type="InterPro" id="IPR005829">
    <property type="entry name" value="Sugar_transporter_CS"/>
</dbReference>
<comment type="subcellular location">
    <subcellularLocation>
        <location evidence="1">Cell membrane</location>
        <topology evidence="1">Multi-pass membrane protein</topology>
    </subcellularLocation>
</comment>
<feature type="transmembrane region" description="Helical" evidence="9">
    <location>
        <begin position="345"/>
        <end position="367"/>
    </location>
</feature>
<evidence type="ECO:0000256" key="2">
    <source>
        <dbReference type="ARBA" id="ARBA00008240"/>
    </source>
</evidence>
<comment type="similarity">
    <text evidence="2">Belongs to the major facilitator superfamily. Metabolite:H+ Symporter (MHS) family (TC 2.A.1.6) family.</text>
</comment>
<keyword evidence="7 9" id="KW-1133">Transmembrane helix</keyword>
<dbReference type="PROSITE" id="PS00217">
    <property type="entry name" value="SUGAR_TRANSPORT_2"/>
    <property type="match status" value="1"/>
</dbReference>
<accession>A0ABQ3GBI7</accession>
<dbReference type="InterPro" id="IPR051084">
    <property type="entry name" value="H+-coupled_symporters"/>
</dbReference>
<keyword evidence="3" id="KW-0813">Transport</keyword>
<feature type="transmembrane region" description="Helical" evidence="9">
    <location>
        <begin position="159"/>
        <end position="183"/>
    </location>
</feature>
<dbReference type="PROSITE" id="PS50850">
    <property type="entry name" value="MFS"/>
    <property type="match status" value="1"/>
</dbReference>
<dbReference type="SUPFAM" id="SSF103473">
    <property type="entry name" value="MFS general substrate transporter"/>
    <property type="match status" value="1"/>
</dbReference>
<proteinExistence type="inferred from homology"/>
<protein>
    <submittedName>
        <fullName evidence="11">MFS transporter</fullName>
    </submittedName>
</protein>
<dbReference type="EMBL" id="BMXK01000001">
    <property type="protein sequence ID" value="GHD00406.1"/>
    <property type="molecule type" value="Genomic_DNA"/>
</dbReference>
<feature type="transmembrane region" description="Helical" evidence="9">
    <location>
        <begin position="319"/>
        <end position="339"/>
    </location>
</feature>
<evidence type="ECO:0000256" key="7">
    <source>
        <dbReference type="ARBA" id="ARBA00022989"/>
    </source>
</evidence>
<feature type="transmembrane region" description="Helical" evidence="9">
    <location>
        <begin position="61"/>
        <end position="83"/>
    </location>
</feature>
<evidence type="ECO:0000256" key="9">
    <source>
        <dbReference type="SAM" id="Phobius"/>
    </source>
</evidence>
<dbReference type="PANTHER" id="PTHR43528:SF1">
    <property type="entry name" value="ALPHA-KETOGLUTARATE PERMEASE"/>
    <property type="match status" value="1"/>
</dbReference>
<dbReference type="Proteomes" id="UP000642819">
    <property type="component" value="Unassembled WGS sequence"/>
</dbReference>
<gene>
    <name evidence="11" type="ORF">GCM10008096_03680</name>
</gene>
<keyword evidence="12" id="KW-1185">Reference proteome</keyword>
<dbReference type="InterPro" id="IPR036259">
    <property type="entry name" value="MFS_trans_sf"/>
</dbReference>
<comment type="caution">
    <text evidence="11">The sequence shown here is derived from an EMBL/GenBank/DDBJ whole genome shotgun (WGS) entry which is preliminary data.</text>
</comment>
<dbReference type="PANTHER" id="PTHR43528">
    <property type="entry name" value="ALPHA-KETOGLUTARATE PERMEASE"/>
    <property type="match status" value="1"/>
</dbReference>
<reference evidence="12" key="1">
    <citation type="journal article" date="2019" name="Int. J. Syst. Evol. Microbiol.">
        <title>The Global Catalogue of Microorganisms (GCM) 10K type strain sequencing project: providing services to taxonomists for standard genome sequencing and annotation.</title>
        <authorList>
            <consortium name="The Broad Institute Genomics Platform"/>
            <consortium name="The Broad Institute Genome Sequencing Center for Infectious Disease"/>
            <person name="Wu L."/>
            <person name="Ma J."/>
        </authorList>
    </citation>
    <scope>NUCLEOTIDE SEQUENCE [LARGE SCALE GENOMIC DNA]</scope>
    <source>
        <strain evidence="12">KCTC 19466</strain>
    </source>
</reference>
<evidence type="ECO:0000256" key="5">
    <source>
        <dbReference type="ARBA" id="ARBA00022692"/>
    </source>
</evidence>
<evidence type="ECO:0000256" key="8">
    <source>
        <dbReference type="ARBA" id="ARBA00023136"/>
    </source>
</evidence>
<keyword evidence="6" id="KW-0769">Symport</keyword>
<evidence type="ECO:0000313" key="12">
    <source>
        <dbReference type="Proteomes" id="UP000642819"/>
    </source>
</evidence>
<keyword evidence="5 9" id="KW-0812">Transmembrane</keyword>
<evidence type="ECO:0000256" key="3">
    <source>
        <dbReference type="ARBA" id="ARBA00022448"/>
    </source>
</evidence>
<sequence length="442" mass="47252">MSGTGTTAQETRVAATSARRVRDLIAVNFGNSLEWYDWTIYSIFAPYFAVQFFQPDNPASALLATLAVFAVGFVTRPLGGFLFGAYADRVGRRKSLTLAMMVTALGSLVIAFAPTYGAVGLAASVILLVARLVQGLAHGGEMGTSVTYLVERAPRGRRALFGATSWFSVVLGTILATVTGLVLTANLSDTDIREWGWRVAFGIGGVLGLYALYLRRRITETDAFEETSKDTAPGRETAASAPRKRGLLHHWRAILIVFGLSAGGSIMFYTWLIFMPTHAQVQHGQSPSSALAASLIAQVYFLVAVLAAGWLGDRIGRKPMIIAFGVAFVVLTIPIYGLVDGSFGRLVLAMLASLTAMALLFGVNGAVWAEVFPTHVRAAGVAGPLSLATAIFGGTAPYMNALLTQNGHQNWFLYYLIGVAGITLLTGILMKETKNSNLVRET</sequence>
<feature type="transmembrane region" description="Helical" evidence="9">
    <location>
        <begin position="292"/>
        <end position="312"/>
    </location>
</feature>
<organism evidence="11 12">
    <name type="scientific">Zhihengliuella salsuginis</name>
    <dbReference type="NCBI Taxonomy" id="578222"/>
    <lineage>
        <taxon>Bacteria</taxon>
        <taxon>Bacillati</taxon>
        <taxon>Actinomycetota</taxon>
        <taxon>Actinomycetes</taxon>
        <taxon>Micrococcales</taxon>
        <taxon>Micrococcaceae</taxon>
        <taxon>Zhihengliuella</taxon>
    </lineage>
</organism>
<feature type="transmembrane region" description="Helical" evidence="9">
    <location>
        <begin position="95"/>
        <end position="113"/>
    </location>
</feature>
<name>A0ABQ3GBI7_9MICC</name>
<evidence type="ECO:0000313" key="11">
    <source>
        <dbReference type="EMBL" id="GHD00406.1"/>
    </source>
</evidence>
<evidence type="ECO:0000259" key="10">
    <source>
        <dbReference type="PROSITE" id="PS50850"/>
    </source>
</evidence>
<evidence type="ECO:0000256" key="4">
    <source>
        <dbReference type="ARBA" id="ARBA00022475"/>
    </source>
</evidence>
<feature type="transmembrane region" description="Helical" evidence="9">
    <location>
        <begin position="195"/>
        <end position="214"/>
    </location>
</feature>
<feature type="domain" description="Major facilitator superfamily (MFS) profile" evidence="10">
    <location>
        <begin position="23"/>
        <end position="434"/>
    </location>
</feature>
<dbReference type="Pfam" id="PF07690">
    <property type="entry name" value="MFS_1"/>
    <property type="match status" value="1"/>
</dbReference>
<keyword evidence="4" id="KW-1003">Cell membrane</keyword>
<dbReference type="InterPro" id="IPR020846">
    <property type="entry name" value="MFS_dom"/>
</dbReference>
<evidence type="ECO:0000256" key="6">
    <source>
        <dbReference type="ARBA" id="ARBA00022847"/>
    </source>
</evidence>
<keyword evidence="8 9" id="KW-0472">Membrane</keyword>
<evidence type="ECO:0000256" key="1">
    <source>
        <dbReference type="ARBA" id="ARBA00004651"/>
    </source>
</evidence>
<dbReference type="InterPro" id="IPR011701">
    <property type="entry name" value="MFS"/>
</dbReference>
<feature type="transmembrane region" description="Helical" evidence="9">
    <location>
        <begin position="411"/>
        <end position="430"/>
    </location>
</feature>
<feature type="transmembrane region" description="Helical" evidence="9">
    <location>
        <begin position="379"/>
        <end position="399"/>
    </location>
</feature>